<dbReference type="InterPro" id="IPR053220">
    <property type="entry name" value="Nematode_rcpt-like_serp_H"/>
</dbReference>
<dbReference type="SUPFAM" id="SSF81321">
    <property type="entry name" value="Family A G protein-coupled receptor-like"/>
    <property type="match status" value="1"/>
</dbReference>
<dbReference type="PANTHER" id="PTHR22941">
    <property type="entry name" value="SERPENTINE RECEPTOR"/>
    <property type="match status" value="1"/>
</dbReference>
<feature type="transmembrane region" description="Helical" evidence="1">
    <location>
        <begin position="256"/>
        <end position="282"/>
    </location>
</feature>
<proteinExistence type="predicted"/>
<accession>A0AA39H785</accession>
<protein>
    <submittedName>
        <fullName evidence="2">Uncharacterized protein</fullName>
    </submittedName>
</protein>
<reference evidence="2" key="1">
    <citation type="submission" date="2023-06" db="EMBL/GenBank/DDBJ databases">
        <title>Genomic analysis of the entomopathogenic nematode Steinernema hermaphroditum.</title>
        <authorList>
            <person name="Schwarz E.M."/>
            <person name="Heppert J.K."/>
            <person name="Baniya A."/>
            <person name="Schwartz H.T."/>
            <person name="Tan C.-H."/>
            <person name="Antoshechkin I."/>
            <person name="Sternberg P.W."/>
            <person name="Goodrich-Blair H."/>
            <person name="Dillman A.R."/>
        </authorList>
    </citation>
    <scope>NUCLEOTIDE SEQUENCE</scope>
    <source>
        <strain evidence="2">PS9179</strain>
        <tissue evidence="2">Whole animal</tissue>
    </source>
</reference>
<organism evidence="2 3">
    <name type="scientific">Steinernema hermaphroditum</name>
    <dbReference type="NCBI Taxonomy" id="289476"/>
    <lineage>
        <taxon>Eukaryota</taxon>
        <taxon>Metazoa</taxon>
        <taxon>Ecdysozoa</taxon>
        <taxon>Nematoda</taxon>
        <taxon>Chromadorea</taxon>
        <taxon>Rhabditida</taxon>
        <taxon>Tylenchina</taxon>
        <taxon>Panagrolaimomorpha</taxon>
        <taxon>Strongyloidoidea</taxon>
        <taxon>Steinernematidae</taxon>
        <taxon>Steinernema</taxon>
    </lineage>
</organism>
<keyword evidence="1" id="KW-1133">Transmembrane helix</keyword>
<sequence>MSPDKFLSYVLTGISYSFAIPFFYIVIFKSPPSIRVYRCTILNLALWDIIAMGSYTIFLQPVYTLLPNKSCARFVGLVSYFGIETNIGVMFLTVISGQNAIVAIIICFFCRYDQMRCLNRTSFMASWKGILLCVVLHVTISMFSAGLTYVFLFGGEMTENNGTFLLCYHDDIYHIVKIVALLALISLIAQCVMFVALASMTIRRLRSQKASMNNRTYRLQQLLTINLVILLIFPIVFDVIPFCSFCYAVYTKSDSLYFWVSLIGHTPFGDVILTFATTLCFVTPYRQAVKKMLWKRNYVIPVTVANRSVASAKSLS</sequence>
<evidence type="ECO:0000313" key="2">
    <source>
        <dbReference type="EMBL" id="KAK0400537.1"/>
    </source>
</evidence>
<feature type="transmembrane region" description="Helical" evidence="1">
    <location>
        <begin position="87"/>
        <end position="109"/>
    </location>
</feature>
<feature type="transmembrane region" description="Helical" evidence="1">
    <location>
        <begin position="130"/>
        <end position="152"/>
    </location>
</feature>
<dbReference type="Proteomes" id="UP001175271">
    <property type="component" value="Unassembled WGS sequence"/>
</dbReference>
<name>A0AA39H785_9BILA</name>
<comment type="caution">
    <text evidence="2">The sequence shown here is derived from an EMBL/GenBank/DDBJ whole genome shotgun (WGS) entry which is preliminary data.</text>
</comment>
<dbReference type="InterPro" id="IPR019422">
    <property type="entry name" value="7TM_GPCR_serpentine_rcpt_Srh"/>
</dbReference>
<dbReference type="AlphaFoldDB" id="A0AA39H785"/>
<feature type="transmembrane region" description="Helical" evidence="1">
    <location>
        <begin position="6"/>
        <end position="27"/>
    </location>
</feature>
<keyword evidence="3" id="KW-1185">Reference proteome</keyword>
<evidence type="ECO:0000313" key="3">
    <source>
        <dbReference type="Proteomes" id="UP001175271"/>
    </source>
</evidence>
<dbReference type="PANTHER" id="PTHR22941:SF26">
    <property type="entry name" value="SERPENTINE RECEPTOR, CLASS H"/>
    <property type="match status" value="1"/>
</dbReference>
<gene>
    <name evidence="2" type="ORF">QR680_015304</name>
</gene>
<evidence type="ECO:0000256" key="1">
    <source>
        <dbReference type="SAM" id="Phobius"/>
    </source>
</evidence>
<keyword evidence="1" id="KW-0472">Membrane</keyword>
<dbReference type="EMBL" id="JAUCMV010000004">
    <property type="protein sequence ID" value="KAK0400537.1"/>
    <property type="molecule type" value="Genomic_DNA"/>
</dbReference>
<feature type="transmembrane region" description="Helical" evidence="1">
    <location>
        <begin position="223"/>
        <end position="250"/>
    </location>
</feature>
<feature type="transmembrane region" description="Helical" evidence="1">
    <location>
        <begin position="172"/>
        <end position="202"/>
    </location>
</feature>
<keyword evidence="1" id="KW-0812">Transmembrane</keyword>
<feature type="transmembrane region" description="Helical" evidence="1">
    <location>
        <begin position="39"/>
        <end position="58"/>
    </location>
</feature>
<dbReference type="Pfam" id="PF10318">
    <property type="entry name" value="7TM_GPCR_Srh"/>
    <property type="match status" value="1"/>
</dbReference>